<feature type="region of interest" description="Disordered" evidence="8">
    <location>
        <begin position="367"/>
        <end position="388"/>
    </location>
</feature>
<dbReference type="AlphaFoldDB" id="A0A9N8PQW4"/>
<dbReference type="GO" id="GO:0005886">
    <property type="term" value="C:plasma membrane"/>
    <property type="evidence" value="ECO:0007669"/>
    <property type="project" value="TreeGrafter"/>
</dbReference>
<evidence type="ECO:0000256" key="8">
    <source>
        <dbReference type="SAM" id="MobiDB-lite"/>
    </source>
</evidence>
<accession>A0A9N8PQW4</accession>
<dbReference type="GO" id="GO:0015254">
    <property type="term" value="F:glycerol channel activity"/>
    <property type="evidence" value="ECO:0007669"/>
    <property type="project" value="TreeGrafter"/>
</dbReference>
<evidence type="ECO:0000256" key="3">
    <source>
        <dbReference type="ARBA" id="ARBA00022448"/>
    </source>
</evidence>
<proteinExistence type="inferred from homology"/>
<evidence type="ECO:0000256" key="7">
    <source>
        <dbReference type="RuleBase" id="RU000477"/>
    </source>
</evidence>
<dbReference type="EMBL" id="CAINUL010000002">
    <property type="protein sequence ID" value="CAD0107524.1"/>
    <property type="molecule type" value="Genomic_DNA"/>
</dbReference>
<feature type="transmembrane region" description="Helical" evidence="9">
    <location>
        <begin position="102"/>
        <end position="122"/>
    </location>
</feature>
<sequence length="388" mass="42434">MSEHIQRLHTNDLELGATEAIQKHYERHVVSTKAVSQRKLDFERARPRWLREMMAEAYVRSLTINHTQHANFDVNLATGVFFYVYPGIAATAAFTLGDENAAIGSLLGVGLAFGFGIAFAIITCGSTSGGHFNPAMTICFATWQGFPWKKVPYYIFSQIFGAFIAGLFVYGQYHQQIAAYAATTIAAGKGTVFNGGPASIFCSFPAPTQSLGYLFFVEFFVDSYIGIVLWACLDPANPFISPQVAPWAIGLVYSTMVWGFADITISTNLARDLGTRIVAAIFFGREAFSYHSYSWISILVNVPATLFATAYYEMLMRDSLQKIGKGAAFHEDGEEGLNLHLVKSNISRQSPMSPSMQKVFSLGSNGSTLHSGPKMETGFSLAAETGNN</sequence>
<dbReference type="InterPro" id="IPR023271">
    <property type="entry name" value="Aquaporin-like"/>
</dbReference>
<dbReference type="Gene3D" id="1.20.1080.10">
    <property type="entry name" value="Glycerol uptake facilitator protein"/>
    <property type="match status" value="1"/>
</dbReference>
<dbReference type="PANTHER" id="PTHR43829:SF14">
    <property type="entry name" value="AQUAPORIN 3"/>
    <property type="match status" value="1"/>
</dbReference>
<keyword evidence="11" id="KW-1185">Reference proteome</keyword>
<evidence type="ECO:0000256" key="9">
    <source>
        <dbReference type="SAM" id="Phobius"/>
    </source>
</evidence>
<evidence type="ECO:0000256" key="1">
    <source>
        <dbReference type="ARBA" id="ARBA00004141"/>
    </source>
</evidence>
<evidence type="ECO:0000313" key="11">
    <source>
        <dbReference type="Proteomes" id="UP000745764"/>
    </source>
</evidence>
<gene>
    <name evidence="10" type="ORF">AWRI4620_LOCUS1779</name>
</gene>
<evidence type="ECO:0000256" key="4">
    <source>
        <dbReference type="ARBA" id="ARBA00022692"/>
    </source>
</evidence>
<dbReference type="GO" id="GO:0015250">
    <property type="term" value="F:water channel activity"/>
    <property type="evidence" value="ECO:0007669"/>
    <property type="project" value="TreeGrafter"/>
</dbReference>
<dbReference type="Pfam" id="PF00230">
    <property type="entry name" value="MIP"/>
    <property type="match status" value="1"/>
</dbReference>
<comment type="similarity">
    <text evidence="2 7">Belongs to the MIP/aquaporin (TC 1.A.8) family.</text>
</comment>
<comment type="subcellular location">
    <subcellularLocation>
        <location evidence="1">Membrane</location>
        <topology evidence="1">Multi-pass membrane protein</topology>
    </subcellularLocation>
</comment>
<dbReference type="Proteomes" id="UP000745764">
    <property type="component" value="Unassembled WGS sequence"/>
</dbReference>
<feature type="transmembrane region" description="Helical" evidence="9">
    <location>
        <begin position="244"/>
        <end position="261"/>
    </location>
</feature>
<evidence type="ECO:0000256" key="2">
    <source>
        <dbReference type="ARBA" id="ARBA00006175"/>
    </source>
</evidence>
<feature type="transmembrane region" description="Helical" evidence="9">
    <location>
        <begin position="153"/>
        <end position="173"/>
    </location>
</feature>
<reference evidence="10" key="1">
    <citation type="submission" date="2020-06" db="EMBL/GenBank/DDBJ databases">
        <authorList>
            <person name="Onetto C."/>
        </authorList>
    </citation>
    <scope>NUCLEOTIDE SEQUENCE</scope>
</reference>
<dbReference type="InterPro" id="IPR050363">
    <property type="entry name" value="MIP/Aquaporin"/>
</dbReference>
<evidence type="ECO:0008006" key="12">
    <source>
        <dbReference type="Google" id="ProtNLM"/>
    </source>
</evidence>
<keyword evidence="3 7" id="KW-0813">Transport</keyword>
<feature type="transmembrane region" description="Helical" evidence="9">
    <location>
        <begin position="213"/>
        <end position="232"/>
    </location>
</feature>
<dbReference type="PRINTS" id="PR00783">
    <property type="entry name" value="MINTRINSICP"/>
</dbReference>
<keyword evidence="6 9" id="KW-0472">Membrane</keyword>
<dbReference type="OrthoDB" id="3222at2759"/>
<protein>
    <recommendedName>
        <fullName evidence="12">Aquaporin-like protein</fullName>
    </recommendedName>
</protein>
<feature type="transmembrane region" description="Helical" evidence="9">
    <location>
        <begin position="293"/>
        <end position="312"/>
    </location>
</feature>
<evidence type="ECO:0000256" key="6">
    <source>
        <dbReference type="ARBA" id="ARBA00023136"/>
    </source>
</evidence>
<comment type="caution">
    <text evidence="10">The sequence shown here is derived from an EMBL/GenBank/DDBJ whole genome shotgun (WGS) entry which is preliminary data.</text>
</comment>
<organism evidence="10 11">
    <name type="scientific">Aureobasidium uvarum</name>
    <dbReference type="NCBI Taxonomy" id="2773716"/>
    <lineage>
        <taxon>Eukaryota</taxon>
        <taxon>Fungi</taxon>
        <taxon>Dikarya</taxon>
        <taxon>Ascomycota</taxon>
        <taxon>Pezizomycotina</taxon>
        <taxon>Dothideomycetes</taxon>
        <taxon>Dothideomycetidae</taxon>
        <taxon>Dothideales</taxon>
        <taxon>Saccotheciaceae</taxon>
        <taxon>Aureobasidium</taxon>
    </lineage>
</organism>
<evidence type="ECO:0000256" key="5">
    <source>
        <dbReference type="ARBA" id="ARBA00022989"/>
    </source>
</evidence>
<keyword evidence="5 9" id="KW-1133">Transmembrane helix</keyword>
<keyword evidence="4 7" id="KW-0812">Transmembrane</keyword>
<evidence type="ECO:0000313" key="10">
    <source>
        <dbReference type="EMBL" id="CAD0107524.1"/>
    </source>
</evidence>
<dbReference type="PANTHER" id="PTHR43829">
    <property type="entry name" value="AQUAPORIN OR AQUAGLYCEROPORIN RELATED"/>
    <property type="match status" value="1"/>
</dbReference>
<name>A0A9N8PQW4_9PEZI</name>
<dbReference type="SUPFAM" id="SSF81338">
    <property type="entry name" value="Aquaporin-like"/>
    <property type="match status" value="1"/>
</dbReference>
<feature type="transmembrane region" description="Helical" evidence="9">
    <location>
        <begin position="74"/>
        <end position="96"/>
    </location>
</feature>
<dbReference type="InterPro" id="IPR000425">
    <property type="entry name" value="MIP"/>
</dbReference>